<feature type="signal peptide" evidence="1">
    <location>
        <begin position="1"/>
        <end position="27"/>
    </location>
</feature>
<dbReference type="Proteomes" id="UP000886780">
    <property type="component" value="Unassembled WGS sequence"/>
</dbReference>
<evidence type="ECO:0000256" key="1">
    <source>
        <dbReference type="SAM" id="SignalP"/>
    </source>
</evidence>
<reference evidence="3" key="1">
    <citation type="journal article" date="2021" name="PeerJ">
        <title>Extensive microbial diversity within the chicken gut microbiome revealed by metagenomics and culture.</title>
        <authorList>
            <person name="Gilroy R."/>
            <person name="Ravi A."/>
            <person name="Getino M."/>
            <person name="Pursley I."/>
            <person name="Horton D.L."/>
            <person name="Alikhan N.F."/>
            <person name="Baker D."/>
            <person name="Gharbi K."/>
            <person name="Hall N."/>
            <person name="Watson M."/>
            <person name="Adriaenssens E.M."/>
            <person name="Foster-Nyarko E."/>
            <person name="Jarju S."/>
            <person name="Secka A."/>
            <person name="Antonio M."/>
            <person name="Oren A."/>
            <person name="Chaudhuri R.R."/>
            <person name="La Ragione R."/>
            <person name="Hildebrand F."/>
            <person name="Pallen M.J."/>
        </authorList>
    </citation>
    <scope>NUCLEOTIDE SEQUENCE</scope>
    <source>
        <strain evidence="3">ChiGjej4B4-12881</strain>
    </source>
</reference>
<dbReference type="EMBL" id="DXEU01000111">
    <property type="protein sequence ID" value="HIX52446.1"/>
    <property type="molecule type" value="Genomic_DNA"/>
</dbReference>
<dbReference type="AlphaFoldDB" id="A0A9D1W495"/>
<comment type="caution">
    <text evidence="3">The sequence shown here is derived from an EMBL/GenBank/DDBJ whole genome shotgun (WGS) entry which is preliminary data.</text>
</comment>
<keyword evidence="1" id="KW-0732">Signal</keyword>
<evidence type="ECO:0000313" key="4">
    <source>
        <dbReference type="Proteomes" id="UP000886780"/>
    </source>
</evidence>
<feature type="chain" id="PRO_5039284338" evidence="1">
    <location>
        <begin position="28"/>
        <end position="276"/>
    </location>
</feature>
<proteinExistence type="predicted"/>
<gene>
    <name evidence="3" type="ORF">IAA28_06545</name>
</gene>
<evidence type="ECO:0000259" key="2">
    <source>
        <dbReference type="Pfam" id="PF03413"/>
    </source>
</evidence>
<evidence type="ECO:0000313" key="3">
    <source>
        <dbReference type="EMBL" id="HIX52446.1"/>
    </source>
</evidence>
<feature type="domain" description="PepSY" evidence="2">
    <location>
        <begin position="118"/>
        <end position="180"/>
    </location>
</feature>
<dbReference type="Gene3D" id="3.10.450.40">
    <property type="match status" value="3"/>
</dbReference>
<reference evidence="3" key="2">
    <citation type="submission" date="2021-04" db="EMBL/GenBank/DDBJ databases">
        <authorList>
            <person name="Gilroy R."/>
        </authorList>
    </citation>
    <scope>NUCLEOTIDE SEQUENCE</scope>
    <source>
        <strain evidence="3">ChiGjej4B4-12881</strain>
    </source>
</reference>
<sequence>MKKWTIGLGTALAAGVLAAGMAVSAGAAPASGGGIGQEKAEQIAADHAGVKEDDILYIFSELDYEDGRKVYEVEFYTKDYREYDYEISAADGAVISCDYDAETSFWRNIPERDRTVQITEEKAQEIALNHAGKKEEDVRILRTKLDYDDGMAVYEVEFFAGENEEYDYEISAWTGEIISRDYDAESRGERWAKAGAERREAAAGTAALTAEEAKAAALKDAGLKESQVEGLRVHQDWDDGRVVYEGKFYYHELEYEFEVDGNTGRLIDWDVESIYD</sequence>
<protein>
    <submittedName>
        <fullName evidence="3">PepSY domain-containing protein</fullName>
    </submittedName>
</protein>
<accession>A0A9D1W495</accession>
<name>A0A9D1W495_9FIRM</name>
<dbReference type="Pfam" id="PF03413">
    <property type="entry name" value="PepSY"/>
    <property type="match status" value="3"/>
</dbReference>
<organism evidence="3 4">
    <name type="scientific">Candidatus Lachnoclostridium stercoripullorum</name>
    <dbReference type="NCBI Taxonomy" id="2838635"/>
    <lineage>
        <taxon>Bacteria</taxon>
        <taxon>Bacillati</taxon>
        <taxon>Bacillota</taxon>
        <taxon>Clostridia</taxon>
        <taxon>Lachnospirales</taxon>
        <taxon>Lachnospiraceae</taxon>
    </lineage>
</organism>
<feature type="domain" description="PepSY" evidence="2">
    <location>
        <begin position="35"/>
        <end position="96"/>
    </location>
</feature>
<feature type="domain" description="PepSY" evidence="2">
    <location>
        <begin position="208"/>
        <end position="268"/>
    </location>
</feature>
<dbReference type="InterPro" id="IPR025711">
    <property type="entry name" value="PepSY"/>
</dbReference>